<dbReference type="EMBL" id="JAPTMY010000014">
    <property type="protein sequence ID" value="MCZ0857908.1"/>
    <property type="molecule type" value="Genomic_DNA"/>
</dbReference>
<comment type="similarity">
    <text evidence="2">Belongs to the bacterial solute-binding protein 1 family.</text>
</comment>
<evidence type="ECO:0000256" key="5">
    <source>
        <dbReference type="ARBA" id="ARBA00049629"/>
    </source>
</evidence>
<evidence type="ECO:0000256" key="8">
    <source>
        <dbReference type="SAM" id="SignalP"/>
    </source>
</evidence>
<evidence type="ECO:0000256" key="6">
    <source>
        <dbReference type="ARBA" id="ARBA00049753"/>
    </source>
</evidence>
<dbReference type="Pfam" id="PF01547">
    <property type="entry name" value="SBP_bac_1"/>
    <property type="match status" value="1"/>
</dbReference>
<comment type="function">
    <text evidence="5">Part of a binding-protein-dependent transport system for a sugar.</text>
</comment>
<comment type="caution">
    <text evidence="9">The sequence shown here is derived from an EMBL/GenBank/DDBJ whole genome shotgun (WGS) entry which is preliminary data.</text>
</comment>
<evidence type="ECO:0000256" key="7">
    <source>
        <dbReference type="SAM" id="MobiDB-lite"/>
    </source>
</evidence>
<evidence type="ECO:0000256" key="2">
    <source>
        <dbReference type="ARBA" id="ARBA00008520"/>
    </source>
</evidence>
<keyword evidence="10" id="KW-1185">Reference proteome</keyword>
<dbReference type="PROSITE" id="PS51257">
    <property type="entry name" value="PROKAR_LIPOPROTEIN"/>
    <property type="match status" value="1"/>
</dbReference>
<dbReference type="PANTHER" id="PTHR43649:SF28">
    <property type="entry name" value="BINDING PROTEIN COMPONENT OF ABC SUGAR TRANSPORTER-RELATED"/>
    <property type="match status" value="1"/>
</dbReference>
<evidence type="ECO:0000256" key="3">
    <source>
        <dbReference type="ARBA" id="ARBA00022448"/>
    </source>
</evidence>
<dbReference type="Proteomes" id="UP001072034">
    <property type="component" value="Unassembled WGS sequence"/>
</dbReference>
<protein>
    <recommendedName>
        <fullName evidence="6">Probable sugar-binding periplasmic protein</fullName>
    </recommendedName>
</protein>
<dbReference type="SUPFAM" id="SSF53850">
    <property type="entry name" value="Periplasmic binding protein-like II"/>
    <property type="match status" value="1"/>
</dbReference>
<dbReference type="InterPro" id="IPR050490">
    <property type="entry name" value="Bact_solute-bd_prot1"/>
</dbReference>
<reference evidence="9" key="1">
    <citation type="submission" date="2022-10" db="EMBL/GenBank/DDBJ databases">
        <title>Genome sequence of Actinomyces israelii ATCC 10048.</title>
        <authorList>
            <person name="Watt R.M."/>
            <person name="Tong W.M."/>
        </authorList>
    </citation>
    <scope>NUCLEOTIDE SEQUENCE</scope>
    <source>
        <strain evidence="9">ATCC 10048</strain>
    </source>
</reference>
<feature type="chain" id="PRO_5047137089" description="Probable sugar-binding periplasmic protein" evidence="8">
    <location>
        <begin position="23"/>
        <end position="480"/>
    </location>
</feature>
<keyword evidence="4 8" id="KW-0732">Signal</keyword>
<organism evidence="9 10">
    <name type="scientific">Actinomyces israelii</name>
    <dbReference type="NCBI Taxonomy" id="1659"/>
    <lineage>
        <taxon>Bacteria</taxon>
        <taxon>Bacillati</taxon>
        <taxon>Actinomycetota</taxon>
        <taxon>Actinomycetes</taxon>
        <taxon>Actinomycetales</taxon>
        <taxon>Actinomycetaceae</taxon>
        <taxon>Actinomyces</taxon>
    </lineage>
</organism>
<sequence length="480" mass="49177">MTTLRQRLVALLTAATTALALAACSPHHSASGSIDVLSWWTSASESSALDTLIAQHKERNPGASVDEIAVVGGGGSQAHVTLATRIAHGDAPDVWQSLVGGNITAWHNANAVGDVSSLFTDDVKAQLPEDILSSVTADGKQYAAPLSVHRANVLMYNRDVLQRAGVAEPGEGYTLTQFLADLDALKAKGTTPMCIGAADSITTAGLFESVLLATVGQDGWEKIEADRFDWNGQEVKTALGTFGQLIDHSDYADQTDKPRTWDEASGRLAAGDCGFYQMNDSALGESLTVGDSMAGAATSTAASTATGTAGATGAAGATGGSTASATAASTDGTTAASTGEAADASPVSSTVFPGTEGSFLMVVDAFVTSSSTDNREGADAFLTSALDPGVQTAFCKVKGCVPTRNDADVSSLSSYQQQAAGDLRSQKVLSSISYGEVISPAMQDGFFQAVKSYISTRDASSFGRVLTERVNEGAGGPADR</sequence>
<dbReference type="Gene3D" id="3.40.190.10">
    <property type="entry name" value="Periplasmic binding protein-like II"/>
    <property type="match status" value="3"/>
</dbReference>
<gene>
    <name evidence="9" type="ORF">OHJ16_07605</name>
</gene>
<evidence type="ECO:0000313" key="9">
    <source>
        <dbReference type="EMBL" id="MCZ0857908.1"/>
    </source>
</evidence>
<proteinExistence type="inferred from homology"/>
<evidence type="ECO:0000256" key="4">
    <source>
        <dbReference type="ARBA" id="ARBA00022729"/>
    </source>
</evidence>
<accession>A0ABT4I837</accession>
<feature type="region of interest" description="Disordered" evidence="7">
    <location>
        <begin position="306"/>
        <end position="348"/>
    </location>
</feature>
<evidence type="ECO:0000313" key="10">
    <source>
        <dbReference type="Proteomes" id="UP001072034"/>
    </source>
</evidence>
<evidence type="ECO:0000256" key="1">
    <source>
        <dbReference type="ARBA" id="ARBA00004196"/>
    </source>
</evidence>
<feature type="compositionally biased region" description="Low complexity" evidence="7">
    <location>
        <begin position="306"/>
        <end position="345"/>
    </location>
</feature>
<dbReference type="InterPro" id="IPR006059">
    <property type="entry name" value="SBP"/>
</dbReference>
<dbReference type="PANTHER" id="PTHR43649">
    <property type="entry name" value="ARABINOSE-BINDING PROTEIN-RELATED"/>
    <property type="match status" value="1"/>
</dbReference>
<keyword evidence="3" id="KW-0813">Transport</keyword>
<name>A0ABT4I837_9ACTO</name>
<feature type="signal peptide" evidence="8">
    <location>
        <begin position="1"/>
        <end position="22"/>
    </location>
</feature>
<comment type="subcellular location">
    <subcellularLocation>
        <location evidence="1">Cell envelope</location>
    </subcellularLocation>
</comment>